<name>A0A502JDJ4_HAEHA</name>
<dbReference type="EMBL" id="SDPK01000056">
    <property type="protein sequence ID" value="TPG95530.1"/>
    <property type="molecule type" value="Genomic_DNA"/>
</dbReference>
<sequence length="146" mass="16456">MKGFLVSVIMLGFLTTANAAIYKMTNFTKLEDKKITQQVESGSGDLVPFSTDKGVLWIHIDSPAMDVLNKSKVGECYDVSGDAPFFTAKKENCLTINKTAKMTQKQIDNCVNKWINAYRKEMGEDSLVRQDMLDEWESWCKAGKKL</sequence>
<reference evidence="2 3" key="1">
    <citation type="submission" date="2019-01" db="EMBL/GenBank/DDBJ databases">
        <title>Comparative genomic analysis identifies haemin-independent Haemophilus haemolyticus: a formal re-classification of Haemophilus intermedius.</title>
        <authorList>
            <person name="Harris T.M."/>
            <person name="Price E.P."/>
            <person name="Sarovich D.S."/>
            <person name="Norskov-Lauritsen N."/>
            <person name="Beissbarth J."/>
            <person name="Chang A.B."/>
            <person name="Smith-Vaughan H.C."/>
        </authorList>
    </citation>
    <scope>NUCLEOTIDE SEQUENCE [LARGE SCALE GENOMIC DNA]</scope>
    <source>
        <strain evidence="2 3">PN24</strain>
    </source>
</reference>
<feature type="chain" id="PRO_5021192832" evidence="1">
    <location>
        <begin position="20"/>
        <end position="146"/>
    </location>
</feature>
<comment type="caution">
    <text evidence="2">The sequence shown here is derived from an EMBL/GenBank/DDBJ whole genome shotgun (WGS) entry which is preliminary data.</text>
</comment>
<dbReference type="Proteomes" id="UP000317926">
    <property type="component" value="Unassembled WGS sequence"/>
</dbReference>
<evidence type="ECO:0000256" key="1">
    <source>
        <dbReference type="SAM" id="SignalP"/>
    </source>
</evidence>
<feature type="signal peptide" evidence="1">
    <location>
        <begin position="1"/>
        <end position="19"/>
    </location>
</feature>
<protein>
    <submittedName>
        <fullName evidence="2">Uncharacterized protein</fullName>
    </submittedName>
</protein>
<evidence type="ECO:0000313" key="2">
    <source>
        <dbReference type="EMBL" id="TPG95530.1"/>
    </source>
</evidence>
<dbReference type="AlphaFoldDB" id="A0A502JDJ4"/>
<keyword evidence="1" id="KW-0732">Signal</keyword>
<organism evidence="2 3">
    <name type="scientific">Haemophilus haemolyticus</name>
    <dbReference type="NCBI Taxonomy" id="726"/>
    <lineage>
        <taxon>Bacteria</taxon>
        <taxon>Pseudomonadati</taxon>
        <taxon>Pseudomonadota</taxon>
        <taxon>Gammaproteobacteria</taxon>
        <taxon>Pasteurellales</taxon>
        <taxon>Pasteurellaceae</taxon>
        <taxon>Haemophilus</taxon>
    </lineage>
</organism>
<evidence type="ECO:0000313" key="3">
    <source>
        <dbReference type="Proteomes" id="UP000317926"/>
    </source>
</evidence>
<gene>
    <name evidence="2" type="ORF">EUX55_08460</name>
</gene>
<dbReference type="RefSeq" id="WP_140520456.1">
    <property type="nucleotide sequence ID" value="NZ_JACBKC010000056.1"/>
</dbReference>
<accession>A0A502JDJ4</accession>
<proteinExistence type="predicted"/>